<feature type="region of interest" description="Disordered" evidence="1">
    <location>
        <begin position="27"/>
        <end position="51"/>
    </location>
</feature>
<evidence type="ECO:0000256" key="1">
    <source>
        <dbReference type="SAM" id="MobiDB-lite"/>
    </source>
</evidence>
<name>A0ABU2G493_9EURY</name>
<dbReference type="Proteomes" id="UP001254813">
    <property type="component" value="Unassembled WGS sequence"/>
</dbReference>
<protein>
    <recommendedName>
        <fullName evidence="4">CHRD domain-containing protein</fullName>
    </recommendedName>
</protein>
<reference evidence="2 3" key="1">
    <citation type="submission" date="2022-06" db="EMBL/GenBank/DDBJ databases">
        <title>Halogeometricum sp. a new haloarchaeum isolate from saline soil.</title>
        <authorList>
            <person name="Strakova D."/>
            <person name="Galisteo C."/>
            <person name="Sanchez-Porro C."/>
            <person name="Ventosa A."/>
        </authorList>
    </citation>
    <scope>NUCLEOTIDE SEQUENCE [LARGE SCALE GENOMIC DNA]</scope>
    <source>
        <strain evidence="3">S3BR25-2</strain>
    </source>
</reference>
<dbReference type="RefSeq" id="WP_310928971.1">
    <property type="nucleotide sequence ID" value="NZ_JAMQOQ010000003.1"/>
</dbReference>
<evidence type="ECO:0000313" key="2">
    <source>
        <dbReference type="EMBL" id="MDS0295114.1"/>
    </source>
</evidence>
<evidence type="ECO:0008006" key="4">
    <source>
        <dbReference type="Google" id="ProtNLM"/>
    </source>
</evidence>
<organism evidence="2 3">
    <name type="scientific">Halogeometricum luteum</name>
    <dbReference type="NCBI Taxonomy" id="2950537"/>
    <lineage>
        <taxon>Archaea</taxon>
        <taxon>Methanobacteriati</taxon>
        <taxon>Methanobacteriota</taxon>
        <taxon>Stenosarchaea group</taxon>
        <taxon>Halobacteria</taxon>
        <taxon>Halobacteriales</taxon>
        <taxon>Haloferacaceae</taxon>
        <taxon>Halogeometricum</taxon>
    </lineage>
</organism>
<proteinExistence type="predicted"/>
<accession>A0ABU2G493</accession>
<evidence type="ECO:0000313" key="3">
    <source>
        <dbReference type="Proteomes" id="UP001254813"/>
    </source>
</evidence>
<dbReference type="EMBL" id="JAMQOQ010000003">
    <property type="protein sequence ID" value="MDS0295114.1"/>
    <property type="molecule type" value="Genomic_DNA"/>
</dbReference>
<feature type="region of interest" description="Disordered" evidence="1">
    <location>
        <begin position="79"/>
        <end position="100"/>
    </location>
</feature>
<gene>
    <name evidence="2" type="ORF">NDI79_13110</name>
</gene>
<keyword evidence="3" id="KW-1185">Reference proteome</keyword>
<sequence>MGCDSDNGSDAGSEVEYELMRQNLFEADSVGTPSPGTMGTEDVSETKDTREAGEEQYLTIQPTGDSVATFEATVDGVIESADDADLPGLGRSAEDAVSEEPREYRIVGSLMDVRIKGPAAAFLDGDRVA</sequence>
<comment type="caution">
    <text evidence="2">The sequence shown here is derived from an EMBL/GenBank/DDBJ whole genome shotgun (WGS) entry which is preliminary data.</text>
</comment>